<name>A0A4P7UJB0_DESDE</name>
<dbReference type="Pfam" id="PF03065">
    <property type="entry name" value="Glyco_hydro_57"/>
    <property type="match status" value="1"/>
</dbReference>
<dbReference type="InterPro" id="IPR011330">
    <property type="entry name" value="Glyco_hydro/deAcase_b/a-brl"/>
</dbReference>
<sequence>MPALCLCFSIHEPYQLRRYTVFDMGQSSVYEDDDRNCDALLRAARLCYLPACDLLLKLARRYEGAFAVSLSISGTALDLFEQYTPEVTESLCALAETGCVEFVAETSAHSLAFLYSREEFDRQVKAQCARLKGLFGKKPTAFMHTECVYNNDLAAALQQLGFKTALAEGADHVLGWRSPNWVYRPVSGPKMNLLLRNAGLSDDLGQRFGDRSWSGWPLTADKFAAWVHSLADKSDVINIFTDFHMFGLRHARESGIFDFMEALPEALLADNRFRFATPCSIAGKCAPAGDVDVPQFMSWEDHGHDLTSWLGNDMQKDAIHALYGLAARVRASGDKMLLHDYERLQTADHFRHMSTKWFSGPRADRPNPFDSPYDAYITYMNVLADFELRLDAAELSSKTSKSRRASRSHVSSGTGASA</sequence>
<evidence type="ECO:0000256" key="2">
    <source>
        <dbReference type="ARBA" id="ARBA00023277"/>
    </source>
</evidence>
<dbReference type="CDD" id="cd10795">
    <property type="entry name" value="GH57N_MJA1_like"/>
    <property type="match status" value="1"/>
</dbReference>
<protein>
    <submittedName>
        <fullName evidence="5">Alpha-amylase</fullName>
    </submittedName>
</protein>
<comment type="similarity">
    <text evidence="1">Belongs to the glycosyl hydrolase 57 family.</text>
</comment>
<dbReference type="Gene3D" id="3.20.110.20">
    <property type="match status" value="1"/>
</dbReference>
<keyword evidence="2" id="KW-0119">Carbohydrate metabolism</keyword>
<dbReference type="EMBL" id="CP036295">
    <property type="protein sequence ID" value="QCC84808.1"/>
    <property type="molecule type" value="Genomic_DNA"/>
</dbReference>
<dbReference type="GO" id="GO:0005975">
    <property type="term" value="P:carbohydrate metabolic process"/>
    <property type="evidence" value="ECO:0007669"/>
    <property type="project" value="InterPro"/>
</dbReference>
<dbReference type="InterPro" id="IPR052046">
    <property type="entry name" value="GH57_Enzymes"/>
</dbReference>
<evidence type="ECO:0000256" key="1">
    <source>
        <dbReference type="ARBA" id="ARBA00006821"/>
    </source>
</evidence>
<organism evidence="5 6">
    <name type="scientific">Desulfovibrio desulfuricans</name>
    <dbReference type="NCBI Taxonomy" id="876"/>
    <lineage>
        <taxon>Bacteria</taxon>
        <taxon>Pseudomonadati</taxon>
        <taxon>Thermodesulfobacteriota</taxon>
        <taxon>Desulfovibrionia</taxon>
        <taxon>Desulfovibrionales</taxon>
        <taxon>Desulfovibrionaceae</taxon>
        <taxon>Desulfovibrio</taxon>
    </lineage>
</organism>
<dbReference type="InterPro" id="IPR004300">
    <property type="entry name" value="Glyco_hydro_57_N"/>
</dbReference>
<dbReference type="RefSeq" id="WP_136399030.1">
    <property type="nucleotide sequence ID" value="NZ_CP036295.1"/>
</dbReference>
<evidence type="ECO:0000256" key="3">
    <source>
        <dbReference type="SAM" id="MobiDB-lite"/>
    </source>
</evidence>
<dbReference type="OrthoDB" id="138256at2"/>
<feature type="compositionally biased region" description="Polar residues" evidence="3">
    <location>
        <begin position="409"/>
        <end position="418"/>
    </location>
</feature>
<feature type="region of interest" description="Disordered" evidence="3">
    <location>
        <begin position="397"/>
        <end position="418"/>
    </location>
</feature>
<dbReference type="GO" id="GO:0003824">
    <property type="term" value="F:catalytic activity"/>
    <property type="evidence" value="ECO:0007669"/>
    <property type="project" value="InterPro"/>
</dbReference>
<dbReference type="Proteomes" id="UP000297065">
    <property type="component" value="Chromosome"/>
</dbReference>
<reference evidence="5 6" key="1">
    <citation type="submission" date="2019-02" db="EMBL/GenBank/DDBJ databases">
        <title>Complete Genome Sequence of Desulfovibrio desulfuricans IC1, a Sulfonate Utilizing Anaerobe.</title>
        <authorList>
            <person name="Day L.A."/>
            <person name="De Leon K.B."/>
            <person name="Wall J.D."/>
        </authorList>
    </citation>
    <scope>NUCLEOTIDE SEQUENCE [LARGE SCALE GENOMIC DNA]</scope>
    <source>
        <strain evidence="5 6">IC1</strain>
    </source>
</reference>
<dbReference type="AlphaFoldDB" id="A0A4P7UJB0"/>
<feature type="domain" description="Glycoside hydrolase family 57 N-terminal" evidence="4">
    <location>
        <begin position="6"/>
        <end position="291"/>
    </location>
</feature>
<dbReference type="SUPFAM" id="SSF88713">
    <property type="entry name" value="Glycoside hydrolase/deacetylase"/>
    <property type="match status" value="1"/>
</dbReference>
<evidence type="ECO:0000259" key="4">
    <source>
        <dbReference type="Pfam" id="PF03065"/>
    </source>
</evidence>
<accession>A0A4P7UJB0</accession>
<evidence type="ECO:0000313" key="5">
    <source>
        <dbReference type="EMBL" id="QCC84808.1"/>
    </source>
</evidence>
<proteinExistence type="inferred from homology"/>
<dbReference type="PANTHER" id="PTHR36306:SF1">
    <property type="entry name" value="ALPHA-AMYLASE-RELATED"/>
    <property type="match status" value="1"/>
</dbReference>
<evidence type="ECO:0000313" key="6">
    <source>
        <dbReference type="Proteomes" id="UP000297065"/>
    </source>
</evidence>
<gene>
    <name evidence="5" type="ORF">DDIC_02735</name>
</gene>
<dbReference type="PANTHER" id="PTHR36306">
    <property type="entry name" value="ALPHA-AMYLASE-RELATED-RELATED"/>
    <property type="match status" value="1"/>
</dbReference>